<protein>
    <recommendedName>
        <fullName evidence="4">HTH psq-type domain-containing protein</fullName>
    </recommendedName>
</protein>
<dbReference type="AlphaFoldDB" id="W7E4J4"/>
<dbReference type="HOGENOM" id="CLU_2984415_0_0_1"/>
<feature type="region of interest" description="Disordered" evidence="1">
    <location>
        <begin position="31"/>
        <end position="52"/>
    </location>
</feature>
<keyword evidence="3" id="KW-1185">Reference proteome</keyword>
<proteinExistence type="predicted"/>
<dbReference type="RefSeq" id="XP_014550509.1">
    <property type="nucleotide sequence ID" value="XM_014695023.1"/>
</dbReference>
<dbReference type="OrthoDB" id="3688333at2759"/>
<name>W7E4J4_BIPV3</name>
<evidence type="ECO:0008006" key="4">
    <source>
        <dbReference type="Google" id="ProtNLM"/>
    </source>
</evidence>
<dbReference type="EMBL" id="KI968875">
    <property type="protein sequence ID" value="EUN20935.1"/>
    <property type="molecule type" value="Genomic_DNA"/>
</dbReference>
<evidence type="ECO:0000313" key="3">
    <source>
        <dbReference type="Proteomes" id="UP000054337"/>
    </source>
</evidence>
<sequence length="52" mass="5774">TMVSKDRARQALAQRLPPGVRRTYAALSEHSGVPSTTIFHRAKGRRSPEEKA</sequence>
<evidence type="ECO:0000313" key="2">
    <source>
        <dbReference type="EMBL" id="EUN20935.1"/>
    </source>
</evidence>
<feature type="non-terminal residue" evidence="2">
    <location>
        <position position="52"/>
    </location>
</feature>
<reference evidence="2 3" key="1">
    <citation type="journal article" date="2013" name="PLoS Genet.">
        <title>Comparative genome structure, secondary metabolite, and effector coding capacity across Cochliobolus pathogens.</title>
        <authorList>
            <person name="Condon B.J."/>
            <person name="Leng Y."/>
            <person name="Wu D."/>
            <person name="Bushley K.E."/>
            <person name="Ohm R.A."/>
            <person name="Otillar R."/>
            <person name="Martin J."/>
            <person name="Schackwitz W."/>
            <person name="Grimwood J."/>
            <person name="MohdZainudin N."/>
            <person name="Xue C."/>
            <person name="Wang R."/>
            <person name="Manning V.A."/>
            <person name="Dhillon B."/>
            <person name="Tu Z.J."/>
            <person name="Steffenson B.J."/>
            <person name="Salamov A."/>
            <person name="Sun H."/>
            <person name="Lowry S."/>
            <person name="LaButti K."/>
            <person name="Han J."/>
            <person name="Copeland A."/>
            <person name="Lindquist E."/>
            <person name="Barry K."/>
            <person name="Schmutz J."/>
            <person name="Baker S.E."/>
            <person name="Ciuffetti L.M."/>
            <person name="Grigoriev I.V."/>
            <person name="Zhong S."/>
            <person name="Turgeon B.G."/>
        </authorList>
    </citation>
    <scope>NUCLEOTIDE SEQUENCE [LARGE SCALE GENOMIC DNA]</scope>
    <source>
        <strain evidence="2 3">FI3</strain>
    </source>
</reference>
<dbReference type="GeneID" id="26257819"/>
<feature type="non-terminal residue" evidence="2">
    <location>
        <position position="1"/>
    </location>
</feature>
<dbReference type="Proteomes" id="UP000054337">
    <property type="component" value="Unassembled WGS sequence"/>
</dbReference>
<gene>
    <name evidence="2" type="ORF">COCVIDRAFT_73840</name>
</gene>
<accession>W7E4J4</accession>
<organism evidence="2 3">
    <name type="scientific">Bipolaris victoriae (strain FI3)</name>
    <name type="common">Victoria blight of oats agent</name>
    <name type="synonym">Cochliobolus victoriae</name>
    <dbReference type="NCBI Taxonomy" id="930091"/>
    <lineage>
        <taxon>Eukaryota</taxon>
        <taxon>Fungi</taxon>
        <taxon>Dikarya</taxon>
        <taxon>Ascomycota</taxon>
        <taxon>Pezizomycotina</taxon>
        <taxon>Dothideomycetes</taxon>
        <taxon>Pleosporomycetidae</taxon>
        <taxon>Pleosporales</taxon>
        <taxon>Pleosporineae</taxon>
        <taxon>Pleosporaceae</taxon>
        <taxon>Bipolaris</taxon>
    </lineage>
</organism>
<evidence type="ECO:0000256" key="1">
    <source>
        <dbReference type="SAM" id="MobiDB-lite"/>
    </source>
</evidence>